<evidence type="ECO:0000313" key="3">
    <source>
        <dbReference type="Proteomes" id="UP000250140"/>
    </source>
</evidence>
<evidence type="ECO:0000313" key="2">
    <source>
        <dbReference type="EMBL" id="OCL01890.1"/>
    </source>
</evidence>
<dbReference type="AlphaFoldDB" id="A0A8E2ENU6"/>
<dbReference type="PANTHER" id="PTHR38166:SF1">
    <property type="entry name" value="C2H2-TYPE DOMAIN-CONTAINING PROTEIN"/>
    <property type="match status" value="1"/>
</dbReference>
<dbReference type="Proteomes" id="UP000250140">
    <property type="component" value="Unassembled WGS sequence"/>
</dbReference>
<dbReference type="EMBL" id="KV751039">
    <property type="protein sequence ID" value="OCL01890.1"/>
    <property type="molecule type" value="Genomic_DNA"/>
</dbReference>
<name>A0A8E2ENU6_9PEZI</name>
<accession>A0A8E2ENU6</accession>
<feature type="region of interest" description="Disordered" evidence="1">
    <location>
        <begin position="39"/>
        <end position="58"/>
    </location>
</feature>
<reference evidence="2 3" key="1">
    <citation type="journal article" date="2016" name="Nat. Commun.">
        <title>Ectomycorrhizal ecology is imprinted in the genome of the dominant symbiotic fungus Cenococcum geophilum.</title>
        <authorList>
            <consortium name="DOE Joint Genome Institute"/>
            <person name="Peter M."/>
            <person name="Kohler A."/>
            <person name="Ohm R.A."/>
            <person name="Kuo A."/>
            <person name="Krutzmann J."/>
            <person name="Morin E."/>
            <person name="Arend M."/>
            <person name="Barry K.W."/>
            <person name="Binder M."/>
            <person name="Choi C."/>
            <person name="Clum A."/>
            <person name="Copeland A."/>
            <person name="Grisel N."/>
            <person name="Haridas S."/>
            <person name="Kipfer T."/>
            <person name="LaButti K."/>
            <person name="Lindquist E."/>
            <person name="Lipzen A."/>
            <person name="Maire R."/>
            <person name="Meier B."/>
            <person name="Mihaltcheva S."/>
            <person name="Molinier V."/>
            <person name="Murat C."/>
            <person name="Poggeler S."/>
            <person name="Quandt C.A."/>
            <person name="Sperisen C."/>
            <person name="Tritt A."/>
            <person name="Tisserant E."/>
            <person name="Crous P.W."/>
            <person name="Henrissat B."/>
            <person name="Nehls U."/>
            <person name="Egli S."/>
            <person name="Spatafora J.W."/>
            <person name="Grigoriev I.V."/>
            <person name="Martin F.M."/>
        </authorList>
    </citation>
    <scope>NUCLEOTIDE SEQUENCE [LARGE SCALE GENOMIC DNA]</scope>
    <source>
        <strain evidence="2 3">CBS 207.34</strain>
    </source>
</reference>
<gene>
    <name evidence="2" type="ORF">AOQ84DRAFT_425204</name>
</gene>
<evidence type="ECO:0008006" key="4">
    <source>
        <dbReference type="Google" id="ProtNLM"/>
    </source>
</evidence>
<organism evidence="2 3">
    <name type="scientific">Glonium stellatum</name>
    <dbReference type="NCBI Taxonomy" id="574774"/>
    <lineage>
        <taxon>Eukaryota</taxon>
        <taxon>Fungi</taxon>
        <taxon>Dikarya</taxon>
        <taxon>Ascomycota</taxon>
        <taxon>Pezizomycotina</taxon>
        <taxon>Dothideomycetes</taxon>
        <taxon>Pleosporomycetidae</taxon>
        <taxon>Gloniales</taxon>
        <taxon>Gloniaceae</taxon>
        <taxon>Glonium</taxon>
    </lineage>
</organism>
<sequence length="330" mass="37556">MESQKCSRCYQPFPDKEALHKHRELQACEVQPELQIEGFNQEQEKKLRSRKRTAPNQSEEDKWKGVYRILFPGSITSQMLSPYWEYSCDRGELDNKPSSSADVAKYDEFLKRELSRRVRIKLEYAVNENSEPIEDKFKSQIVEIVHISHKELFHEFQQTSRLKQVDGVSIGNTDAAESSTMASDSTTAGTTNPLRFAEMVNDWDSSVTLVYSNLDTLSLMDEQYLGPKGSAEGEQPSTRHCRSLGGTTPGFSTDSEQWWDNFNYPIPETYSPEVPDYSFESMFTVHSDECDVYIRPQDDRHAPIVAGCVGKGKARRKSSGEMGTLVQSNT</sequence>
<dbReference type="OrthoDB" id="4738706at2759"/>
<evidence type="ECO:0000256" key="1">
    <source>
        <dbReference type="SAM" id="MobiDB-lite"/>
    </source>
</evidence>
<keyword evidence="3" id="KW-1185">Reference proteome</keyword>
<proteinExistence type="predicted"/>
<protein>
    <recommendedName>
        <fullName evidence="4">C2H2-type domain-containing protein</fullName>
    </recommendedName>
</protein>
<dbReference type="PANTHER" id="PTHR38166">
    <property type="entry name" value="C2H2-TYPE DOMAIN-CONTAINING PROTEIN-RELATED"/>
    <property type="match status" value="1"/>
</dbReference>